<dbReference type="Proteomes" id="UP000178558">
    <property type="component" value="Unassembled WGS sequence"/>
</dbReference>
<evidence type="ECO:0000313" key="3">
    <source>
        <dbReference type="Proteomes" id="UP000178558"/>
    </source>
</evidence>
<evidence type="ECO:0000256" key="1">
    <source>
        <dbReference type="SAM" id="Phobius"/>
    </source>
</evidence>
<protein>
    <submittedName>
        <fullName evidence="2">Uncharacterized protein</fullName>
    </submittedName>
</protein>
<reference evidence="2 3" key="1">
    <citation type="journal article" date="2016" name="Nat. Commun.">
        <title>Thousands of microbial genomes shed light on interconnected biogeochemical processes in an aquifer system.</title>
        <authorList>
            <person name="Anantharaman K."/>
            <person name="Brown C.T."/>
            <person name="Hug L.A."/>
            <person name="Sharon I."/>
            <person name="Castelle C.J."/>
            <person name="Probst A.J."/>
            <person name="Thomas B.C."/>
            <person name="Singh A."/>
            <person name="Wilkins M.J."/>
            <person name="Karaoz U."/>
            <person name="Brodie E.L."/>
            <person name="Williams K.H."/>
            <person name="Hubbard S.S."/>
            <person name="Banfield J.F."/>
        </authorList>
    </citation>
    <scope>NUCLEOTIDE SEQUENCE [LARGE SCALE GENOMIC DNA]</scope>
</reference>
<comment type="caution">
    <text evidence="2">The sequence shown here is derived from an EMBL/GenBank/DDBJ whole genome shotgun (WGS) entry which is preliminary data.</text>
</comment>
<keyword evidence="1" id="KW-0812">Transmembrane</keyword>
<dbReference type="AlphaFoldDB" id="A0A1F7J511"/>
<keyword evidence="1" id="KW-0472">Membrane</keyword>
<sequence>MPKKTKHEKNLARERKRLRLLQNLQQPETVAVREQINVEKAPAIEPLASRDTKPNSEEKVLLQHFKRDFKKSLVLIVSIIALEIAVYFGTINNYFKF</sequence>
<evidence type="ECO:0000313" key="2">
    <source>
        <dbReference type="EMBL" id="OGK50680.1"/>
    </source>
</evidence>
<gene>
    <name evidence="2" type="ORF">A3B50_00690</name>
</gene>
<keyword evidence="1" id="KW-1133">Transmembrane helix</keyword>
<organism evidence="2 3">
    <name type="scientific">Candidatus Roizmanbacteria bacterium RIFCSPLOWO2_01_FULL_40_42</name>
    <dbReference type="NCBI Taxonomy" id="1802066"/>
    <lineage>
        <taxon>Bacteria</taxon>
        <taxon>Candidatus Roizmaniibacteriota</taxon>
    </lineage>
</organism>
<feature type="transmembrane region" description="Helical" evidence="1">
    <location>
        <begin position="73"/>
        <end position="95"/>
    </location>
</feature>
<proteinExistence type="predicted"/>
<name>A0A1F7J511_9BACT</name>
<accession>A0A1F7J511</accession>
<dbReference type="EMBL" id="MGAQ01000014">
    <property type="protein sequence ID" value="OGK50680.1"/>
    <property type="molecule type" value="Genomic_DNA"/>
</dbReference>